<name>A0A914GR98_GLORO</name>
<sequence length="131" mass="15294">MTKQQQQQQQKQQVQISQAVCEAYPFLCVLTRTKSMRKRRQMLKSANSQQLLALAEICLNIVRARFKLTTRQKSRMMPYADFIRRLSRARSERGARQLLIQKGSGFALQLFPSLLTPIILELSRILFSHKQ</sequence>
<organism evidence="1 2">
    <name type="scientific">Globodera rostochiensis</name>
    <name type="common">Golden nematode worm</name>
    <name type="synonym">Heterodera rostochiensis</name>
    <dbReference type="NCBI Taxonomy" id="31243"/>
    <lineage>
        <taxon>Eukaryota</taxon>
        <taxon>Metazoa</taxon>
        <taxon>Ecdysozoa</taxon>
        <taxon>Nematoda</taxon>
        <taxon>Chromadorea</taxon>
        <taxon>Rhabditida</taxon>
        <taxon>Tylenchina</taxon>
        <taxon>Tylenchomorpha</taxon>
        <taxon>Tylenchoidea</taxon>
        <taxon>Heteroderidae</taxon>
        <taxon>Heteroderinae</taxon>
        <taxon>Globodera</taxon>
    </lineage>
</organism>
<accession>A0A914GR98</accession>
<keyword evidence="1" id="KW-1185">Reference proteome</keyword>
<dbReference type="Proteomes" id="UP000887572">
    <property type="component" value="Unplaced"/>
</dbReference>
<protein>
    <submittedName>
        <fullName evidence="2">Uncharacterized protein</fullName>
    </submittedName>
</protein>
<evidence type="ECO:0000313" key="2">
    <source>
        <dbReference type="WBParaSite" id="Gr19_v10_g10568.t1"/>
    </source>
</evidence>
<proteinExistence type="predicted"/>
<reference evidence="2" key="1">
    <citation type="submission" date="2022-11" db="UniProtKB">
        <authorList>
            <consortium name="WormBaseParasite"/>
        </authorList>
    </citation>
    <scope>IDENTIFICATION</scope>
</reference>
<evidence type="ECO:0000313" key="1">
    <source>
        <dbReference type="Proteomes" id="UP000887572"/>
    </source>
</evidence>
<dbReference type="WBParaSite" id="Gr19_v10_g10568.t1">
    <property type="protein sequence ID" value="Gr19_v10_g10568.t1"/>
    <property type="gene ID" value="Gr19_v10_g10568"/>
</dbReference>
<dbReference type="AlphaFoldDB" id="A0A914GR98"/>